<organism evidence="2 3">
    <name type="scientific">Oleiphilus messinensis</name>
    <dbReference type="NCBI Taxonomy" id="141451"/>
    <lineage>
        <taxon>Bacteria</taxon>
        <taxon>Pseudomonadati</taxon>
        <taxon>Pseudomonadota</taxon>
        <taxon>Gammaproteobacteria</taxon>
        <taxon>Oceanospirillales</taxon>
        <taxon>Oleiphilaceae</taxon>
        <taxon>Oleiphilus</taxon>
    </lineage>
</organism>
<dbReference type="KEGG" id="ome:OLMES_4081"/>
<dbReference type="NCBIfam" id="NF047646">
    <property type="entry name" value="REP_Tyr_transpos"/>
    <property type="match status" value="1"/>
</dbReference>
<name>A0A1Y0IC42_9GAMM</name>
<dbReference type="EMBL" id="CP021425">
    <property type="protein sequence ID" value="ARU58098.1"/>
    <property type="molecule type" value="Genomic_DNA"/>
</dbReference>
<evidence type="ECO:0000259" key="1">
    <source>
        <dbReference type="SMART" id="SM01321"/>
    </source>
</evidence>
<gene>
    <name evidence="2" type="ORF">OLMES_4081</name>
</gene>
<dbReference type="GO" id="GO:0043565">
    <property type="term" value="F:sequence-specific DNA binding"/>
    <property type="evidence" value="ECO:0007669"/>
    <property type="project" value="TreeGrafter"/>
</dbReference>
<dbReference type="GO" id="GO:0004803">
    <property type="term" value="F:transposase activity"/>
    <property type="evidence" value="ECO:0007669"/>
    <property type="project" value="InterPro"/>
</dbReference>
<dbReference type="OrthoDB" id="9794403at2"/>
<dbReference type="SMART" id="SM01321">
    <property type="entry name" value="Y1_Tnp"/>
    <property type="match status" value="1"/>
</dbReference>
<proteinExistence type="predicted"/>
<dbReference type="PANTHER" id="PTHR36966:SF1">
    <property type="entry name" value="REP-ASSOCIATED TYROSINE TRANSPOSASE"/>
    <property type="match status" value="1"/>
</dbReference>
<dbReference type="InterPro" id="IPR052715">
    <property type="entry name" value="RAYT_transposase"/>
</dbReference>
<feature type="domain" description="Transposase IS200-like" evidence="1">
    <location>
        <begin position="8"/>
        <end position="131"/>
    </location>
</feature>
<dbReference type="InterPro" id="IPR002686">
    <property type="entry name" value="Transposase_17"/>
</dbReference>
<dbReference type="AlphaFoldDB" id="A0A1Y0IC42"/>
<dbReference type="Gene3D" id="3.30.70.1290">
    <property type="entry name" value="Transposase IS200-like"/>
    <property type="match status" value="1"/>
</dbReference>
<reference evidence="2 3" key="1">
    <citation type="submission" date="2017-05" db="EMBL/GenBank/DDBJ databases">
        <title>Genomic insights into alkan degradation activity of Oleiphilus messinensis.</title>
        <authorList>
            <person name="Kozyavkin S.A."/>
            <person name="Slesarev A.I."/>
            <person name="Golyshin P.N."/>
            <person name="Korzhenkov A."/>
            <person name="Golyshina O.N."/>
            <person name="Toshchakov S.V."/>
        </authorList>
    </citation>
    <scope>NUCLEOTIDE SEQUENCE [LARGE SCALE GENOMIC DNA]</scope>
    <source>
        <strain evidence="2 3">ME102</strain>
    </source>
</reference>
<evidence type="ECO:0000313" key="3">
    <source>
        <dbReference type="Proteomes" id="UP000196027"/>
    </source>
</evidence>
<evidence type="ECO:0000313" key="2">
    <source>
        <dbReference type="EMBL" id="ARU58098.1"/>
    </source>
</evidence>
<dbReference type="PANTHER" id="PTHR36966">
    <property type="entry name" value="REP-ASSOCIATED TYROSINE TRANSPOSASE"/>
    <property type="match status" value="1"/>
</dbReference>
<dbReference type="InterPro" id="IPR036515">
    <property type="entry name" value="Transposase_17_sf"/>
</dbReference>
<dbReference type="Proteomes" id="UP000196027">
    <property type="component" value="Chromosome"/>
</dbReference>
<protein>
    <submittedName>
        <fullName evidence="2">Transposase</fullName>
    </submittedName>
</protein>
<dbReference type="SUPFAM" id="SSF143422">
    <property type="entry name" value="Transposase IS200-like"/>
    <property type="match status" value="1"/>
</dbReference>
<dbReference type="RefSeq" id="WP_087462915.1">
    <property type="nucleotide sequence ID" value="NZ_CP021425.1"/>
</dbReference>
<keyword evidence="3" id="KW-1185">Reference proteome</keyword>
<accession>A0A1Y0IC42</accession>
<dbReference type="GO" id="GO:0006313">
    <property type="term" value="P:DNA transposition"/>
    <property type="evidence" value="ECO:0007669"/>
    <property type="project" value="InterPro"/>
</dbReference>
<sequence>MQYRRSYVAGGTYFFTVNLLERDKALLVDHIEPLRNAVRFVKRRRPFYIDAWVVLPDHMHAVWTLPEGDADYSSRWREIKKRFSKAIPKTEGLSVVRQRKGERGVWQRRFWEHTIKNEADYRYHVDYVHINPLKHGLVDNVKDWPYSTFHRDVKRGVYQLDWCGMGLDEHANKEFGETM</sequence>